<dbReference type="Proteomes" id="UP000321172">
    <property type="component" value="Chromosome"/>
</dbReference>
<dbReference type="Gene3D" id="3.40.50.150">
    <property type="entry name" value="Vaccinia Virus protein VP39"/>
    <property type="match status" value="1"/>
</dbReference>
<gene>
    <name evidence="2" type="ORF">FRF71_11225</name>
</gene>
<dbReference type="PANTHER" id="PTHR24422">
    <property type="entry name" value="CHEMOTAXIS PROTEIN METHYLTRANSFERASE"/>
    <property type="match status" value="1"/>
</dbReference>
<reference evidence="2 3" key="1">
    <citation type="journal article" date="2013" name="J. Microbiol. Biotechnol.">
        <title>Novosphingobium ginsenosidimutans sp. nov., with the ability to convert ginsenoside.</title>
        <authorList>
            <person name="Kim J.K."/>
            <person name="He D."/>
            <person name="Liu Q.M."/>
            <person name="Park H.Y."/>
            <person name="Jung M.S."/>
            <person name="Yoon M.H."/>
            <person name="Kim S.C."/>
            <person name="Im W.T."/>
        </authorList>
    </citation>
    <scope>NUCLEOTIDE SEQUENCE [LARGE SCALE GENOMIC DNA]</scope>
    <source>
        <strain evidence="2 3">FW-6</strain>
    </source>
</reference>
<evidence type="ECO:0000313" key="3">
    <source>
        <dbReference type="Proteomes" id="UP000321172"/>
    </source>
</evidence>
<proteinExistence type="predicted"/>
<evidence type="ECO:0000313" key="2">
    <source>
        <dbReference type="EMBL" id="QEA16657.1"/>
    </source>
</evidence>
<dbReference type="InterPro" id="IPR029063">
    <property type="entry name" value="SAM-dependent_MTases_sf"/>
</dbReference>
<dbReference type="SUPFAM" id="SSF53335">
    <property type="entry name" value="S-adenosyl-L-methionine-dependent methyltransferases"/>
    <property type="match status" value="1"/>
</dbReference>
<name>A0A5B8S7J9_9SPHN</name>
<dbReference type="InterPro" id="IPR000780">
    <property type="entry name" value="CheR_MeTrfase"/>
</dbReference>
<dbReference type="PROSITE" id="PS50123">
    <property type="entry name" value="CHER"/>
    <property type="match status" value="1"/>
</dbReference>
<dbReference type="PRINTS" id="PR00996">
    <property type="entry name" value="CHERMTFRASE"/>
</dbReference>
<dbReference type="EMBL" id="CP042345">
    <property type="protein sequence ID" value="QEA16657.1"/>
    <property type="molecule type" value="Genomic_DNA"/>
</dbReference>
<dbReference type="GO" id="GO:0008757">
    <property type="term" value="F:S-adenosylmethionine-dependent methyltransferase activity"/>
    <property type="evidence" value="ECO:0007669"/>
    <property type="project" value="InterPro"/>
</dbReference>
<dbReference type="InterPro" id="IPR050903">
    <property type="entry name" value="Bact_Chemotaxis_MeTrfase"/>
</dbReference>
<dbReference type="OrthoDB" id="9816309at2"/>
<keyword evidence="2" id="KW-0808">Transferase</keyword>
<feature type="domain" description="CheR-type methyltransferase" evidence="1">
    <location>
        <begin position="1"/>
        <end position="252"/>
    </location>
</feature>
<dbReference type="AlphaFoldDB" id="A0A5B8S7J9"/>
<organism evidence="2 3">
    <name type="scientific">Novosphingobium ginsenosidimutans</name>
    <dbReference type="NCBI Taxonomy" id="1176536"/>
    <lineage>
        <taxon>Bacteria</taxon>
        <taxon>Pseudomonadati</taxon>
        <taxon>Pseudomonadota</taxon>
        <taxon>Alphaproteobacteria</taxon>
        <taxon>Sphingomonadales</taxon>
        <taxon>Sphingomonadaceae</taxon>
        <taxon>Novosphingobium</taxon>
    </lineage>
</organism>
<accession>A0A5B8S7J9</accession>
<dbReference type="Pfam" id="PF01739">
    <property type="entry name" value="CheR"/>
    <property type="match status" value="1"/>
</dbReference>
<dbReference type="SUPFAM" id="SSF47757">
    <property type="entry name" value="Chemotaxis receptor methyltransferase CheR, N-terminal domain"/>
    <property type="match status" value="1"/>
</dbReference>
<dbReference type="KEGG" id="ngf:FRF71_11225"/>
<evidence type="ECO:0000259" key="1">
    <source>
        <dbReference type="PROSITE" id="PS50123"/>
    </source>
</evidence>
<dbReference type="InterPro" id="IPR022642">
    <property type="entry name" value="CheR_C"/>
</dbReference>
<protein>
    <submittedName>
        <fullName evidence="2">Protein-glutamate O-methyltransferase CheR</fullName>
    </submittedName>
</protein>
<dbReference type="SMART" id="SM00138">
    <property type="entry name" value="MeTrc"/>
    <property type="match status" value="1"/>
</dbReference>
<dbReference type="RefSeq" id="WP_147090736.1">
    <property type="nucleotide sequence ID" value="NZ_BAABJD010000005.1"/>
</dbReference>
<sequence length="280" mass="30860">MEPAIHQHAISLIARLLRDRTGQVISEDRRWRVDRAIETVLRDRGVTSSNDILTLLTQPDAGAVERELIEALLNNETYFFRDRQVFSHLAGAVLPALCRVRSEERTLRIWSAGCSTGQEPLSLAIMLIELGLTRGNGWTIDLVGTDISHAAIDAAKAGRYSRFEIQRGLGVGQMLRHFEEGKDGWQASRQLLGMVRYQVGNVLEGPPPGPPFDLILCRNLLIYFDDDAKRRTCASLRKALAGHGRLLLGGGEGTLEPASGLVAASPDCALYRRIERALAA</sequence>
<dbReference type="GO" id="GO:0032259">
    <property type="term" value="P:methylation"/>
    <property type="evidence" value="ECO:0007669"/>
    <property type="project" value="UniProtKB-KW"/>
</dbReference>
<dbReference type="PANTHER" id="PTHR24422:SF10">
    <property type="entry name" value="CHEMOTAXIS PROTEIN METHYLTRANSFERASE 2"/>
    <property type="match status" value="1"/>
</dbReference>
<keyword evidence="2" id="KW-0489">Methyltransferase</keyword>
<keyword evidence="3" id="KW-1185">Reference proteome</keyword>